<organism evidence="2 3">
    <name type="scientific">Methylobacterium isbiliense</name>
    <dbReference type="NCBI Taxonomy" id="315478"/>
    <lineage>
        <taxon>Bacteria</taxon>
        <taxon>Pseudomonadati</taxon>
        <taxon>Pseudomonadota</taxon>
        <taxon>Alphaproteobacteria</taxon>
        <taxon>Hyphomicrobiales</taxon>
        <taxon>Methylobacteriaceae</taxon>
        <taxon>Methylobacterium</taxon>
    </lineage>
</organism>
<gene>
    <name evidence="2" type="ORF">GMJLKIPL_5032</name>
</gene>
<comment type="caution">
    <text evidence="2">The sequence shown here is derived from an EMBL/GenBank/DDBJ whole genome shotgun (WGS) entry which is preliminary data.</text>
</comment>
<evidence type="ECO:0000259" key="1">
    <source>
        <dbReference type="Pfam" id="PF13480"/>
    </source>
</evidence>
<reference evidence="2" key="2">
    <citation type="submission" date="2021-08" db="EMBL/GenBank/DDBJ databases">
        <authorList>
            <person name="Tani A."/>
            <person name="Ola A."/>
            <person name="Ogura Y."/>
            <person name="Katsura K."/>
            <person name="Hayashi T."/>
        </authorList>
    </citation>
    <scope>NUCLEOTIDE SEQUENCE</scope>
    <source>
        <strain evidence="2">DSM 17168</strain>
    </source>
</reference>
<dbReference type="InterPro" id="IPR038740">
    <property type="entry name" value="BioF2-like_GNAT_dom"/>
</dbReference>
<dbReference type="InterPro" id="IPR016181">
    <property type="entry name" value="Acyl_CoA_acyltransferase"/>
</dbReference>
<dbReference type="Pfam" id="PF13480">
    <property type="entry name" value="Acetyltransf_6"/>
    <property type="match status" value="1"/>
</dbReference>
<proteinExistence type="predicted"/>
<dbReference type="SUPFAM" id="SSF55729">
    <property type="entry name" value="Acyl-CoA N-acyltransferases (Nat)"/>
    <property type="match status" value="1"/>
</dbReference>
<evidence type="ECO:0000313" key="2">
    <source>
        <dbReference type="EMBL" id="GJE03081.1"/>
    </source>
</evidence>
<protein>
    <recommendedName>
        <fullName evidence="1">BioF2-like acetyltransferase domain-containing protein</fullName>
    </recommendedName>
</protein>
<reference evidence="2" key="1">
    <citation type="journal article" date="2021" name="Front. Microbiol.">
        <title>Comprehensive Comparative Genomics and Phenotyping of Methylobacterium Species.</title>
        <authorList>
            <person name="Alessa O."/>
            <person name="Ogura Y."/>
            <person name="Fujitani Y."/>
            <person name="Takami H."/>
            <person name="Hayashi T."/>
            <person name="Sahin N."/>
            <person name="Tani A."/>
        </authorList>
    </citation>
    <scope>NUCLEOTIDE SEQUENCE</scope>
    <source>
        <strain evidence="2">DSM 17168</strain>
    </source>
</reference>
<dbReference type="EMBL" id="BPQQ01000067">
    <property type="protein sequence ID" value="GJE03081.1"/>
    <property type="molecule type" value="Genomic_DNA"/>
</dbReference>
<sequence length="442" mass="47741">MSGAHRYTFRSDAGAGVTRRIAADADVARIVLPAATSTGGSDLATPEVFGEIADAGRFRAVSLQWRMLVSRCAEPNPFMEPAVAEATAVATGMTPHVLLAWKRAGAGAPELVGAWLLAENRPSSRLPVRVLACPINALTFLGTPVLDRTCMVEALAAMLDLVAASAHLPKVLCASDIAADGIVLPALRQALARLGTRPVEIERRARAKLDLSAEPSAAVDPAISRKHRSELRRRRRKLMEHGTLAHVSHRTPAEVGAALQEFLRLEATGWKGQSSQGGRAVLKAAPLAAFATRMIEGLAGDGCAGIDALRLDGRPIAMNVWLRSGSGVFGWKMAYDEAYRRWSPGTLLLDDLVQSFAQDATIRFIDSCNRTDATSLAHSWSGRQIVVDLIIDVRRGGSWHGRWVAATEYAYRQAKTYGREIYHAARRRRRPVRTANAAGHGD</sequence>
<evidence type="ECO:0000313" key="3">
    <source>
        <dbReference type="Proteomes" id="UP001055153"/>
    </source>
</evidence>
<feature type="domain" description="BioF2-like acetyltransferase" evidence="1">
    <location>
        <begin position="225"/>
        <end position="366"/>
    </location>
</feature>
<accession>A0ABQ4SN07</accession>
<dbReference type="RefSeq" id="WP_238240437.1">
    <property type="nucleotide sequence ID" value="NZ_BPQQ01000067.1"/>
</dbReference>
<name>A0ABQ4SN07_9HYPH</name>
<dbReference type="Proteomes" id="UP001055153">
    <property type="component" value="Unassembled WGS sequence"/>
</dbReference>
<keyword evidence="3" id="KW-1185">Reference proteome</keyword>